<feature type="domain" description="Polyphosphate kinase C-terminal" evidence="11">
    <location>
        <begin position="505"/>
        <end position="674"/>
    </location>
</feature>
<dbReference type="SUPFAM" id="SSF140356">
    <property type="entry name" value="PPK N-terminal domain-like"/>
    <property type="match status" value="1"/>
</dbReference>
<dbReference type="InterPro" id="IPR024953">
    <property type="entry name" value="PP_kinase_middle"/>
</dbReference>
<dbReference type="GO" id="GO:0009358">
    <property type="term" value="C:polyphosphate kinase complex"/>
    <property type="evidence" value="ECO:0007669"/>
    <property type="project" value="InterPro"/>
</dbReference>
<evidence type="ECO:0000313" key="13">
    <source>
        <dbReference type="EMBL" id="PDX82136.1"/>
    </source>
</evidence>
<feature type="domain" description="Polyphosphate kinase C-terminal" evidence="12">
    <location>
        <begin position="334"/>
        <end position="495"/>
    </location>
</feature>
<dbReference type="EC" id="2.7.4.1" evidence="6 7"/>
<feature type="binding site" evidence="6">
    <location>
        <position position="45"/>
    </location>
    <ligand>
        <name>ATP</name>
        <dbReference type="ChEBI" id="CHEBI:30616"/>
    </ligand>
</feature>
<comment type="function">
    <text evidence="6 7">Catalyzes the reversible transfer of the terminal phosphate of ATP to form a long-chain polyphosphate (polyP).</text>
</comment>
<comment type="cofactor">
    <cofactor evidence="6">
        <name>Mg(2+)</name>
        <dbReference type="ChEBI" id="CHEBI:18420"/>
    </cofactor>
</comment>
<dbReference type="AlphaFoldDB" id="A0A2A7ASL7"/>
<dbReference type="InterPro" id="IPR025200">
    <property type="entry name" value="PPK_C_dom2"/>
</dbReference>
<comment type="PTM">
    <text evidence="6 7">An intermediate of this reaction is the autophosphorylated ppk in which a phosphate is covalently linked to a histidine residue through a N-P bond.</text>
</comment>
<feature type="binding site" evidence="6">
    <location>
        <position position="376"/>
    </location>
    <ligand>
        <name>Mg(2+)</name>
        <dbReference type="ChEBI" id="CHEBI:18420"/>
    </ligand>
</feature>
<feature type="compositionally biased region" description="Low complexity" evidence="8">
    <location>
        <begin position="699"/>
        <end position="717"/>
    </location>
</feature>
<dbReference type="Gene3D" id="1.20.58.310">
    <property type="entry name" value="Polyphosphate kinase N-terminal domain"/>
    <property type="match status" value="1"/>
</dbReference>
<dbReference type="InterPro" id="IPR036832">
    <property type="entry name" value="PPK_N_dom_sf"/>
</dbReference>
<gene>
    <name evidence="13" type="primary">ppk1</name>
    <name evidence="6" type="synonym">ppk</name>
    <name evidence="13" type="ORF">CGS58_01305</name>
</gene>
<dbReference type="SUPFAM" id="SSF143724">
    <property type="entry name" value="PHP14-like"/>
    <property type="match status" value="1"/>
</dbReference>
<evidence type="ECO:0000259" key="11">
    <source>
        <dbReference type="Pfam" id="PF13090"/>
    </source>
</evidence>
<organism evidence="13 14">
    <name type="scientific">Faecalibacterium prausnitzii</name>
    <dbReference type="NCBI Taxonomy" id="853"/>
    <lineage>
        <taxon>Bacteria</taxon>
        <taxon>Bacillati</taxon>
        <taxon>Bacillota</taxon>
        <taxon>Clostridia</taxon>
        <taxon>Eubacteriales</taxon>
        <taxon>Oscillospiraceae</taxon>
        <taxon>Faecalibacterium</taxon>
    </lineage>
</organism>
<evidence type="ECO:0000259" key="12">
    <source>
        <dbReference type="Pfam" id="PF17941"/>
    </source>
</evidence>
<dbReference type="Pfam" id="PF17941">
    <property type="entry name" value="PP_kinase_C_1"/>
    <property type="match status" value="1"/>
</dbReference>
<keyword evidence="1 6" id="KW-0597">Phosphoprotein</keyword>
<evidence type="ECO:0000256" key="1">
    <source>
        <dbReference type="ARBA" id="ARBA00022553"/>
    </source>
</evidence>
<comment type="catalytic activity">
    <reaction evidence="6 7">
        <text>[phosphate](n) + ATP = [phosphate](n+1) + ADP</text>
        <dbReference type="Rhea" id="RHEA:19573"/>
        <dbReference type="Rhea" id="RHEA-COMP:9859"/>
        <dbReference type="Rhea" id="RHEA-COMP:14280"/>
        <dbReference type="ChEBI" id="CHEBI:16838"/>
        <dbReference type="ChEBI" id="CHEBI:30616"/>
        <dbReference type="ChEBI" id="CHEBI:456216"/>
        <dbReference type="EC" id="2.7.4.1"/>
    </reaction>
</comment>
<comment type="caution">
    <text evidence="13">The sequence shown here is derived from an EMBL/GenBank/DDBJ whole genome shotgun (WGS) entry which is preliminary data.</text>
</comment>
<feature type="binding site" evidence="6">
    <location>
        <position position="565"/>
    </location>
    <ligand>
        <name>ATP</name>
        <dbReference type="ChEBI" id="CHEBI:30616"/>
    </ligand>
</feature>
<feature type="domain" description="Polyphosphate kinase middle" evidence="9">
    <location>
        <begin position="127"/>
        <end position="305"/>
    </location>
</feature>
<feature type="domain" description="Polyphosphate kinase N-terminal" evidence="10">
    <location>
        <begin position="7"/>
        <end position="111"/>
    </location>
</feature>
<dbReference type="HAMAP" id="MF_00347">
    <property type="entry name" value="Polyphosphate_kinase"/>
    <property type="match status" value="1"/>
</dbReference>
<comment type="similarity">
    <text evidence="6 7">Belongs to the polyphosphate kinase 1 (PPK1) family.</text>
</comment>
<keyword evidence="2 6" id="KW-0808">Transferase</keyword>
<dbReference type="Gene3D" id="3.30.870.10">
    <property type="entry name" value="Endonuclease Chain A"/>
    <property type="match status" value="2"/>
</dbReference>
<dbReference type="Pfam" id="PF13090">
    <property type="entry name" value="PP_kinase_C"/>
    <property type="match status" value="1"/>
</dbReference>
<proteinExistence type="inferred from homology"/>
<evidence type="ECO:0000256" key="7">
    <source>
        <dbReference type="RuleBase" id="RU003800"/>
    </source>
</evidence>
<reference evidence="13 14" key="1">
    <citation type="journal article" date="2017" name="Front. Microbiol.">
        <title>New Insights into the Diversity of the Genus Faecalibacterium.</title>
        <authorList>
            <person name="Benevides L."/>
            <person name="Burman S."/>
            <person name="Martin R."/>
            <person name="Robert V."/>
            <person name="Thomas M."/>
            <person name="Miquel S."/>
            <person name="Chain F."/>
            <person name="Sokol H."/>
            <person name="Bermudez-Humaran L.G."/>
            <person name="Morrison M."/>
            <person name="Langella P."/>
            <person name="Azevedo V.A."/>
            <person name="Chatel J.M."/>
            <person name="Soares S."/>
        </authorList>
    </citation>
    <scope>NUCLEOTIDE SEQUENCE [LARGE SCALE GENOMIC DNA]</scope>
    <source>
        <strain evidence="13 14">CNCM I 4575</strain>
    </source>
</reference>
<evidence type="ECO:0000259" key="9">
    <source>
        <dbReference type="Pfam" id="PF02503"/>
    </source>
</evidence>
<evidence type="ECO:0000259" key="10">
    <source>
        <dbReference type="Pfam" id="PF13089"/>
    </source>
</evidence>
<protein>
    <recommendedName>
        <fullName evidence="6 7">Polyphosphate kinase</fullName>
        <ecNumber evidence="6 7">2.7.4.1</ecNumber>
    </recommendedName>
    <alternativeName>
        <fullName evidence="6">ATP-polyphosphate phosphotransferase</fullName>
    </alternativeName>
    <alternativeName>
        <fullName evidence="6">Polyphosphoric acid kinase</fullName>
    </alternativeName>
</protein>
<dbReference type="Proteomes" id="UP000220005">
    <property type="component" value="Unassembled WGS sequence"/>
</dbReference>
<dbReference type="GO" id="GO:0006799">
    <property type="term" value="P:polyphosphate biosynthetic process"/>
    <property type="evidence" value="ECO:0007669"/>
    <property type="project" value="UniProtKB-UniRule"/>
</dbReference>
<dbReference type="SUPFAM" id="SSF56024">
    <property type="entry name" value="Phospholipase D/nuclease"/>
    <property type="match status" value="2"/>
</dbReference>
<dbReference type="NCBIfam" id="NF003921">
    <property type="entry name" value="PRK05443.2-2"/>
    <property type="match status" value="1"/>
</dbReference>
<dbReference type="InterPro" id="IPR036830">
    <property type="entry name" value="PP_kinase_middle_dom_sf"/>
</dbReference>
<dbReference type="GO" id="GO:0005524">
    <property type="term" value="F:ATP binding"/>
    <property type="evidence" value="ECO:0007669"/>
    <property type="project" value="UniProtKB-KW"/>
</dbReference>
<feature type="binding site" evidence="6">
    <location>
        <position position="469"/>
    </location>
    <ligand>
        <name>ATP</name>
        <dbReference type="ChEBI" id="CHEBI:30616"/>
    </ligand>
</feature>
<keyword evidence="5 6" id="KW-0067">ATP-binding</keyword>
<dbReference type="RefSeq" id="WP_097838654.1">
    <property type="nucleotide sequence ID" value="NZ_NMTY01000004.1"/>
</dbReference>
<keyword evidence="6" id="KW-0460">Magnesium</keyword>
<dbReference type="InterPro" id="IPR003414">
    <property type="entry name" value="PP_kinase"/>
</dbReference>
<name>A0A2A7ASL7_9FIRM</name>
<dbReference type="EMBL" id="NMTY01000004">
    <property type="protein sequence ID" value="PDX82136.1"/>
    <property type="molecule type" value="Genomic_DNA"/>
</dbReference>
<dbReference type="PIRSF" id="PIRSF015589">
    <property type="entry name" value="PP_kinase"/>
    <property type="match status" value="1"/>
</dbReference>
<accession>A0A2A7ASL7</accession>
<keyword evidence="6" id="KW-0479">Metal-binding</keyword>
<evidence type="ECO:0000256" key="6">
    <source>
        <dbReference type="HAMAP-Rule" id="MF_00347"/>
    </source>
</evidence>
<feature type="binding site" evidence="6">
    <location>
        <position position="406"/>
    </location>
    <ligand>
        <name>Mg(2+)</name>
        <dbReference type="ChEBI" id="CHEBI:18420"/>
    </ligand>
</feature>
<dbReference type="Gene3D" id="3.30.1840.10">
    <property type="entry name" value="Polyphosphate kinase middle domain"/>
    <property type="match status" value="1"/>
</dbReference>
<dbReference type="Pfam" id="PF13089">
    <property type="entry name" value="PP_kinase_N"/>
    <property type="match status" value="1"/>
</dbReference>
<keyword evidence="3 6" id="KW-0547">Nucleotide-binding</keyword>
<evidence type="ECO:0000256" key="8">
    <source>
        <dbReference type="SAM" id="MobiDB-lite"/>
    </source>
</evidence>
<feature type="region of interest" description="Disordered" evidence="8">
    <location>
        <begin position="692"/>
        <end position="763"/>
    </location>
</feature>
<feature type="compositionally biased region" description="Pro residues" evidence="8">
    <location>
        <begin position="718"/>
        <end position="744"/>
    </location>
</feature>
<dbReference type="GO" id="GO:0046872">
    <property type="term" value="F:metal ion binding"/>
    <property type="evidence" value="ECO:0007669"/>
    <property type="project" value="UniProtKB-KW"/>
</dbReference>
<dbReference type="GO" id="GO:0008976">
    <property type="term" value="F:polyphosphate kinase activity"/>
    <property type="evidence" value="ECO:0007669"/>
    <property type="project" value="UniProtKB-UniRule"/>
</dbReference>
<evidence type="ECO:0000256" key="5">
    <source>
        <dbReference type="ARBA" id="ARBA00022840"/>
    </source>
</evidence>
<sequence length="779" mass="89051">MKEDSIFINRELSWLDFNRRVLVLGKDKNVPLAEQLKFLAIYGSNLDEFFMVRVGSLQERASLMRAKKERDKRENKTNMTAEEQLVAIMPKTAHLQEDCDKYYEKALENLAACGYKKVDFDALSKEEEHFWKKYFQSELFPILSPQIVDSRHPFPFLRNKEIYLGVLLKEKEGQSLGMIPISSQMERLQLVRRDGHTEFALTEELVLHYAALIFGKDAVQEKCLFRVTRNADIDVKEGMMDHDIDYREIMADLLKRRRKLAAVRLQVTPTAPQEIVRILCGKLELTHKRVFAQKSPLDLSFFYKLTAKMEADGHPELFYPSARPMLPPPEYDLAAEVQKHDVLLSYPYQSIRPFIAMLKKAAQDPDVISIKMTLYRMARESQIVQALMEAAENGKEVVALVELRARFDEQNNIDWSKQLEEAGCTVLYGFEDYKVHSKLTLITKKSAQGYSYITQIGTGNYNEKTSELYTDYSFITADHGIGEEASNVFQNLAVQKLTESSEKMLVAPLRFKSVLLDEMDRVITAARLGRPASMILKNNSISDRDIILKLQEASCAGVRIDMIVRGICCVRAEVPGKTENLHIRSLVGRYLEHGRIYSFYDGTETRIYIASGDFLTRNTECRVEVGVRVEDPILIQKLSDILQLQLRDNVNAREMRADGSYQKVKSAPGEELVNGQMDMYDLLKDDWTRHDTEASKAVTQPQPKQPEAPAAPKAPETPQIPPKPEAKPKPAPAPEAPQPVPPAPEKPHPVAQSPAPHTELQGYQSFFERIHNWFRPRRR</sequence>
<evidence type="ECO:0000256" key="3">
    <source>
        <dbReference type="ARBA" id="ARBA00022741"/>
    </source>
</evidence>
<dbReference type="InterPro" id="IPR025198">
    <property type="entry name" value="PPK_N_dom"/>
</dbReference>
<dbReference type="PANTHER" id="PTHR30218">
    <property type="entry name" value="POLYPHOSPHATE KINASE"/>
    <property type="match status" value="1"/>
</dbReference>
<dbReference type="PANTHER" id="PTHR30218:SF0">
    <property type="entry name" value="POLYPHOSPHATE KINASE"/>
    <property type="match status" value="1"/>
</dbReference>
<evidence type="ECO:0000256" key="4">
    <source>
        <dbReference type="ARBA" id="ARBA00022777"/>
    </source>
</evidence>
<feature type="binding site" evidence="6">
    <location>
        <position position="593"/>
    </location>
    <ligand>
        <name>ATP</name>
        <dbReference type="ChEBI" id="CHEBI:30616"/>
    </ligand>
</feature>
<feature type="active site" description="Phosphohistidine intermediate" evidence="6">
    <location>
        <position position="436"/>
    </location>
</feature>
<dbReference type="InterPro" id="IPR041108">
    <property type="entry name" value="PP_kinase_C_1"/>
</dbReference>
<dbReference type="NCBIfam" id="TIGR03705">
    <property type="entry name" value="poly_P_kin"/>
    <property type="match status" value="1"/>
</dbReference>
<evidence type="ECO:0000256" key="2">
    <source>
        <dbReference type="ARBA" id="ARBA00022679"/>
    </source>
</evidence>
<keyword evidence="4 6" id="KW-0418">Kinase</keyword>
<dbReference type="Pfam" id="PF02503">
    <property type="entry name" value="PP_kinase"/>
    <property type="match status" value="1"/>
</dbReference>
<evidence type="ECO:0000313" key="14">
    <source>
        <dbReference type="Proteomes" id="UP000220005"/>
    </source>
</evidence>